<keyword evidence="3" id="KW-1185">Reference proteome</keyword>
<evidence type="ECO:0000313" key="1">
    <source>
        <dbReference type="EMBL" id="KAF0685214.1"/>
    </source>
</evidence>
<dbReference type="EMBL" id="CAADRA010007238">
    <property type="protein sequence ID" value="VFT99502.1"/>
    <property type="molecule type" value="Genomic_DNA"/>
</dbReference>
<protein>
    <submittedName>
        <fullName evidence="2">Aste57867_22851 protein</fullName>
    </submittedName>
</protein>
<dbReference type="InterPro" id="IPR011009">
    <property type="entry name" value="Kinase-like_dom_sf"/>
</dbReference>
<reference evidence="1" key="2">
    <citation type="submission" date="2019-06" db="EMBL/GenBank/DDBJ databases">
        <title>Genomics analysis of Aphanomyces spp. identifies a new class of oomycete effector associated with host adaptation.</title>
        <authorList>
            <person name="Gaulin E."/>
        </authorList>
    </citation>
    <scope>NUCLEOTIDE SEQUENCE</scope>
    <source>
        <strain evidence="1">CBS 578.67</strain>
    </source>
</reference>
<dbReference type="Proteomes" id="UP000332933">
    <property type="component" value="Unassembled WGS sequence"/>
</dbReference>
<sequence>MLDSIRKAATWTDVKLRERIDTFISDEDAQDLVMRILVLEPGNRLSANEAMDHPYFTGIRDTSAFDPLVKEFVQNQKAINSKMSELSRVEVSRGHFQEQATLELNAAIYQLGHDAVSRLLETIEVTVPTSFVALPCKLLTGDNVNATKMTSFLAQLWDTGKKLQAAKGSSVSAIVSELNAGDPLYLYLMDEDTGDVVVPDANDPVYPIIIPTRDDSSFLLINLPFIQSTFKRLQKGTAVVGRMQLVHDSFDAQHKTKNWTKEVEQAIEQLSEPTSSFPVLQQVLDVEEPLTFVRGAALLELKQWFAKHDPSHSFAGLKPVISHQGHVMWTSEARALAIESEADKSVAKTYERIREKFKQTTP</sequence>
<dbReference type="OrthoDB" id="193242at2759"/>
<accession>A0A485LN10</accession>
<dbReference type="AlphaFoldDB" id="A0A485LN10"/>
<gene>
    <name evidence="2" type="primary">Aste57867_22851</name>
    <name evidence="1" type="ORF">As57867_022780</name>
    <name evidence="2" type="ORF">ASTE57867_22851</name>
</gene>
<reference evidence="2 3" key="1">
    <citation type="submission" date="2019-03" db="EMBL/GenBank/DDBJ databases">
        <authorList>
            <person name="Gaulin E."/>
            <person name="Dumas B."/>
        </authorList>
    </citation>
    <scope>NUCLEOTIDE SEQUENCE [LARGE SCALE GENOMIC DNA]</scope>
    <source>
        <strain evidence="2">CBS 568.67</strain>
    </source>
</reference>
<evidence type="ECO:0000313" key="3">
    <source>
        <dbReference type="Proteomes" id="UP000332933"/>
    </source>
</evidence>
<organism evidence="2 3">
    <name type="scientific">Aphanomyces stellatus</name>
    <dbReference type="NCBI Taxonomy" id="120398"/>
    <lineage>
        <taxon>Eukaryota</taxon>
        <taxon>Sar</taxon>
        <taxon>Stramenopiles</taxon>
        <taxon>Oomycota</taxon>
        <taxon>Saprolegniomycetes</taxon>
        <taxon>Saprolegniales</taxon>
        <taxon>Verrucalvaceae</taxon>
        <taxon>Aphanomyces</taxon>
    </lineage>
</organism>
<dbReference type="Gene3D" id="1.10.510.10">
    <property type="entry name" value="Transferase(Phosphotransferase) domain 1"/>
    <property type="match status" value="1"/>
</dbReference>
<dbReference type="SUPFAM" id="SSF56112">
    <property type="entry name" value="Protein kinase-like (PK-like)"/>
    <property type="match status" value="1"/>
</dbReference>
<proteinExistence type="predicted"/>
<dbReference type="EMBL" id="VJMH01007212">
    <property type="protein sequence ID" value="KAF0685214.1"/>
    <property type="molecule type" value="Genomic_DNA"/>
</dbReference>
<evidence type="ECO:0000313" key="2">
    <source>
        <dbReference type="EMBL" id="VFT99502.1"/>
    </source>
</evidence>
<name>A0A485LN10_9STRA</name>